<evidence type="ECO:0000313" key="5">
    <source>
        <dbReference type="EMBL" id="MBR7828496.1"/>
    </source>
</evidence>
<dbReference type="Pfam" id="PF25873">
    <property type="entry name" value="WHD_MalT"/>
    <property type="match status" value="1"/>
</dbReference>
<dbReference type="EMBL" id="JAGSOH010000058">
    <property type="protein sequence ID" value="MBR7828496.1"/>
    <property type="molecule type" value="Genomic_DNA"/>
</dbReference>
<accession>A0A941EBH1</accession>
<keyword evidence="2" id="KW-0238">DNA-binding</keyword>
<evidence type="ECO:0000313" key="6">
    <source>
        <dbReference type="Proteomes" id="UP000676325"/>
    </source>
</evidence>
<keyword evidence="6" id="KW-1185">Reference proteome</keyword>
<dbReference type="InterPro" id="IPR027417">
    <property type="entry name" value="P-loop_NTPase"/>
</dbReference>
<protein>
    <submittedName>
        <fullName evidence="5">AAA family ATPase</fullName>
    </submittedName>
</protein>
<dbReference type="Proteomes" id="UP000676325">
    <property type="component" value="Unassembled WGS sequence"/>
</dbReference>
<evidence type="ECO:0000256" key="2">
    <source>
        <dbReference type="ARBA" id="ARBA00023125"/>
    </source>
</evidence>
<dbReference type="RefSeq" id="WP_212519630.1">
    <property type="nucleotide sequence ID" value="NZ_JAGSOH010000058.1"/>
</dbReference>
<dbReference type="SUPFAM" id="SSF46894">
    <property type="entry name" value="C-terminal effector domain of the bipartite response regulators"/>
    <property type="match status" value="1"/>
</dbReference>
<dbReference type="PROSITE" id="PS50043">
    <property type="entry name" value="HTH_LUXR_2"/>
    <property type="match status" value="1"/>
</dbReference>
<dbReference type="Pfam" id="PF13191">
    <property type="entry name" value="AAA_16"/>
    <property type="match status" value="1"/>
</dbReference>
<proteinExistence type="predicted"/>
<dbReference type="SUPFAM" id="SSF48452">
    <property type="entry name" value="TPR-like"/>
    <property type="match status" value="1"/>
</dbReference>
<dbReference type="InterPro" id="IPR036388">
    <property type="entry name" value="WH-like_DNA-bd_sf"/>
</dbReference>
<dbReference type="InterPro" id="IPR059106">
    <property type="entry name" value="WHD_MalT"/>
</dbReference>
<organism evidence="5 6">
    <name type="scientific">Actinospica acidithermotolerans</name>
    <dbReference type="NCBI Taxonomy" id="2828514"/>
    <lineage>
        <taxon>Bacteria</taxon>
        <taxon>Bacillati</taxon>
        <taxon>Actinomycetota</taxon>
        <taxon>Actinomycetes</taxon>
        <taxon>Catenulisporales</taxon>
        <taxon>Actinospicaceae</taxon>
        <taxon>Actinospica</taxon>
    </lineage>
</organism>
<dbReference type="Gene3D" id="1.10.10.10">
    <property type="entry name" value="Winged helix-like DNA-binding domain superfamily/Winged helix DNA-binding domain"/>
    <property type="match status" value="1"/>
</dbReference>
<comment type="caution">
    <text evidence="5">The sequence shown here is derived from an EMBL/GenBank/DDBJ whole genome shotgun (WGS) entry which is preliminary data.</text>
</comment>
<dbReference type="InterPro" id="IPR041664">
    <property type="entry name" value="AAA_16"/>
</dbReference>
<keyword evidence="3" id="KW-0804">Transcription</keyword>
<dbReference type="SMART" id="SM00421">
    <property type="entry name" value="HTH_LUXR"/>
    <property type="match status" value="1"/>
</dbReference>
<evidence type="ECO:0000259" key="4">
    <source>
        <dbReference type="PROSITE" id="PS50043"/>
    </source>
</evidence>
<sequence>MSRRAGTPNGDPIMVARFAVPVLPANYVKRGHLVRRLTEGSRGPLILVNGPAGAGKTLLVAQWFRTSRGSGDAAWLTVEATDNAPGVFWAYVLEALRHHGVPLSEDMRAPADASHVDPAMLARLAAHLHDLERPVALVLDEFDRIGSPTIAAELHELLKHATPGLRLVLVGRREPLLPLHRYRAAGDLAEVRAADLAFSPQEAIELFGVHGLGIRAEAVHALNERIGGWAAGLRLAALAAQQAPDAEACLSEFENEHETVAEFLINEVFDVQPGETRDLLLRTCLLDQVHPDLADTLTGRRDGAGILADLHRANAFVSPIGHGWYRYHPLLAEILRVRLRARHPELGRSLHARAARWLGSHGQVVAALPHAAEAGDWEFAATLLVRSLAIGRLLGGRESTRLNALFAEMPAETAGPAPELVRACLALADNDPDRAVRHLHDARETVPEDDGVEVTALRYTGALLSVLAARLQGSAEQARAAADEAAELRARLPRSLVEGHPELSVHLQGDLGAALLWDGRFAEAGRALAVAAESPALPGAELLRHESLGELGLIDVLDGRLTRAEEHARAAVEEAERAGLASGARTGVGRLVLAEVAIDHGELDAADEELRRADATMNEQQDPMIARALRVARSRLLLARGEPKAALETLREAQWTSPARRSPWLADRLAATASAAYLADGNLEEAVAVLDDADARAPETAVASARARLALGEPEIALKALDGFESPPLAPASEVYVQELLTRAQAVDLLGRSAAARRLVQRALAASDGERLRLPYRLASPWLRSMLRADPALTRPYRWLPSDLRQRFDILELPDSASGPAALVEPLSERECEVLKRAAELMSTDEIAADLFVSVNTVKTHLKNINRKLGASRRGEAVRRAREMKLI</sequence>
<dbReference type="CDD" id="cd06170">
    <property type="entry name" value="LuxR_C_like"/>
    <property type="match status" value="1"/>
</dbReference>
<dbReference type="PANTHER" id="PTHR44688">
    <property type="entry name" value="DNA-BINDING TRANSCRIPTIONAL ACTIVATOR DEVR_DOSR"/>
    <property type="match status" value="1"/>
</dbReference>
<dbReference type="AlphaFoldDB" id="A0A941EBH1"/>
<keyword evidence="1" id="KW-0805">Transcription regulation</keyword>
<dbReference type="SUPFAM" id="SSF52540">
    <property type="entry name" value="P-loop containing nucleoside triphosphate hydrolases"/>
    <property type="match status" value="1"/>
</dbReference>
<dbReference type="Gene3D" id="3.40.50.300">
    <property type="entry name" value="P-loop containing nucleotide triphosphate hydrolases"/>
    <property type="match status" value="1"/>
</dbReference>
<dbReference type="Gene3D" id="1.25.40.10">
    <property type="entry name" value="Tetratricopeptide repeat domain"/>
    <property type="match status" value="1"/>
</dbReference>
<dbReference type="InterPro" id="IPR016032">
    <property type="entry name" value="Sig_transdc_resp-reg_C-effctor"/>
</dbReference>
<gene>
    <name evidence="5" type="ORF">KDK95_19450</name>
</gene>
<dbReference type="InterPro" id="IPR000792">
    <property type="entry name" value="Tscrpt_reg_LuxR_C"/>
</dbReference>
<dbReference type="PANTHER" id="PTHR44688:SF25">
    <property type="entry name" value="HTH LUXR-TYPE DOMAIN-CONTAINING PROTEIN"/>
    <property type="match status" value="1"/>
</dbReference>
<evidence type="ECO:0000256" key="1">
    <source>
        <dbReference type="ARBA" id="ARBA00023015"/>
    </source>
</evidence>
<name>A0A941EBH1_9ACTN</name>
<dbReference type="Pfam" id="PF00196">
    <property type="entry name" value="GerE"/>
    <property type="match status" value="1"/>
</dbReference>
<evidence type="ECO:0000256" key="3">
    <source>
        <dbReference type="ARBA" id="ARBA00023163"/>
    </source>
</evidence>
<dbReference type="GO" id="GO:0006355">
    <property type="term" value="P:regulation of DNA-templated transcription"/>
    <property type="evidence" value="ECO:0007669"/>
    <property type="project" value="InterPro"/>
</dbReference>
<dbReference type="GO" id="GO:0003677">
    <property type="term" value="F:DNA binding"/>
    <property type="evidence" value="ECO:0007669"/>
    <property type="project" value="UniProtKB-KW"/>
</dbReference>
<reference evidence="5" key="1">
    <citation type="submission" date="2021-04" db="EMBL/GenBank/DDBJ databases">
        <title>Genome based classification of Actinospica acidithermotolerans sp. nov., an actinobacterium isolated from an Indonesian hot spring.</title>
        <authorList>
            <person name="Kusuma A.B."/>
            <person name="Putra K.E."/>
            <person name="Nafisah S."/>
            <person name="Loh J."/>
            <person name="Nouioui I."/>
            <person name="Goodfellow M."/>
        </authorList>
    </citation>
    <scope>NUCLEOTIDE SEQUENCE</scope>
    <source>
        <strain evidence="5">MGRD01-02</strain>
    </source>
</reference>
<dbReference type="InterPro" id="IPR011990">
    <property type="entry name" value="TPR-like_helical_dom_sf"/>
</dbReference>
<feature type="domain" description="HTH luxR-type" evidence="4">
    <location>
        <begin position="820"/>
        <end position="885"/>
    </location>
</feature>
<dbReference type="PRINTS" id="PR00038">
    <property type="entry name" value="HTHLUXR"/>
</dbReference>